<keyword evidence="2 4" id="KW-0238">DNA-binding</keyword>
<evidence type="ECO:0000313" key="7">
    <source>
        <dbReference type="EMBL" id="AUX44879.1"/>
    </source>
</evidence>
<dbReference type="SUPFAM" id="SSF48498">
    <property type="entry name" value="Tetracyclin repressor-like, C-terminal domain"/>
    <property type="match status" value="1"/>
</dbReference>
<dbReference type="AlphaFoldDB" id="A0A2L0F076"/>
<feature type="DNA-binding region" description="H-T-H motif" evidence="4">
    <location>
        <begin position="136"/>
        <end position="155"/>
    </location>
</feature>
<dbReference type="PANTHER" id="PTHR30055">
    <property type="entry name" value="HTH-TYPE TRANSCRIPTIONAL REGULATOR RUTR"/>
    <property type="match status" value="1"/>
</dbReference>
<dbReference type="PANTHER" id="PTHR30055:SF151">
    <property type="entry name" value="TRANSCRIPTIONAL REGULATORY PROTEIN"/>
    <property type="match status" value="1"/>
</dbReference>
<evidence type="ECO:0000256" key="2">
    <source>
        <dbReference type="ARBA" id="ARBA00023125"/>
    </source>
</evidence>
<dbReference type="GO" id="GO:0003700">
    <property type="term" value="F:DNA-binding transcription factor activity"/>
    <property type="evidence" value="ECO:0007669"/>
    <property type="project" value="TreeGrafter"/>
</dbReference>
<dbReference type="InterPro" id="IPR001647">
    <property type="entry name" value="HTH_TetR"/>
</dbReference>
<dbReference type="GO" id="GO:0045892">
    <property type="term" value="P:negative regulation of DNA-templated transcription"/>
    <property type="evidence" value="ECO:0007669"/>
    <property type="project" value="InterPro"/>
</dbReference>
<dbReference type="Proteomes" id="UP000238348">
    <property type="component" value="Chromosome"/>
</dbReference>
<dbReference type="InterPro" id="IPR004111">
    <property type="entry name" value="Repressor_TetR_C"/>
</dbReference>
<gene>
    <name evidence="7" type="ORF">SOCE26_063490</name>
</gene>
<evidence type="ECO:0000313" key="8">
    <source>
        <dbReference type="Proteomes" id="UP000238348"/>
    </source>
</evidence>
<proteinExistence type="predicted"/>
<evidence type="ECO:0000256" key="1">
    <source>
        <dbReference type="ARBA" id="ARBA00023015"/>
    </source>
</evidence>
<dbReference type="SUPFAM" id="SSF46689">
    <property type="entry name" value="Homeodomain-like"/>
    <property type="match status" value="1"/>
</dbReference>
<dbReference type="InterPro" id="IPR036271">
    <property type="entry name" value="Tet_transcr_reg_TetR-rel_C_sf"/>
</dbReference>
<evidence type="ECO:0000256" key="3">
    <source>
        <dbReference type="ARBA" id="ARBA00023163"/>
    </source>
</evidence>
<keyword evidence="3" id="KW-0804">Transcription</keyword>
<evidence type="ECO:0000256" key="5">
    <source>
        <dbReference type="SAM" id="MobiDB-lite"/>
    </source>
</evidence>
<accession>A0A2L0F076</accession>
<protein>
    <recommendedName>
        <fullName evidence="6">HTH tetR-type domain-containing protein</fullName>
    </recommendedName>
</protein>
<feature type="compositionally biased region" description="Basic and acidic residues" evidence="5">
    <location>
        <begin position="84"/>
        <end position="93"/>
    </location>
</feature>
<name>A0A2L0F076_SORCE</name>
<dbReference type="Pfam" id="PF02909">
    <property type="entry name" value="TetR_C_1"/>
    <property type="match status" value="1"/>
</dbReference>
<dbReference type="InterPro" id="IPR050109">
    <property type="entry name" value="HTH-type_TetR-like_transc_reg"/>
</dbReference>
<sequence>MDFSLAERRERWERLLHGARRSDVGLRRSEARVDVPCRRRSYCEHEAFRRPYRTSYGVAGWRRARELAGVSMKKTPAKPASKPLQREKEGRGADPARSLALLWGSHGKPGRSGLTVRAIVASAIELADAGGLEAVSMRQLADLLKVGTMSLYTHVPGKAELTDLMVDTVFGRLYDDVDAPSRQPGGWRGALRYIATCNWELYQRHPWLLEIVTARPVLGPNASLKYEAELRPLDNLGLTDVEMDSVLTLLLTHVEGTARAQANARRTRQESGMTDVEWWVATAPLLDKVLDARRFPVATRVGQSAGQAHQGASSPEHTFGFGLDRILDAVGLLIAERATRAGL</sequence>
<feature type="region of interest" description="Disordered" evidence="5">
    <location>
        <begin position="71"/>
        <end position="93"/>
    </location>
</feature>
<dbReference type="EMBL" id="CP012673">
    <property type="protein sequence ID" value="AUX44879.1"/>
    <property type="molecule type" value="Genomic_DNA"/>
</dbReference>
<evidence type="ECO:0000259" key="6">
    <source>
        <dbReference type="PROSITE" id="PS50977"/>
    </source>
</evidence>
<dbReference type="GO" id="GO:0000976">
    <property type="term" value="F:transcription cis-regulatory region binding"/>
    <property type="evidence" value="ECO:0007669"/>
    <property type="project" value="TreeGrafter"/>
</dbReference>
<organism evidence="7 8">
    <name type="scientific">Sorangium cellulosum</name>
    <name type="common">Polyangium cellulosum</name>
    <dbReference type="NCBI Taxonomy" id="56"/>
    <lineage>
        <taxon>Bacteria</taxon>
        <taxon>Pseudomonadati</taxon>
        <taxon>Myxococcota</taxon>
        <taxon>Polyangia</taxon>
        <taxon>Polyangiales</taxon>
        <taxon>Polyangiaceae</taxon>
        <taxon>Sorangium</taxon>
    </lineage>
</organism>
<evidence type="ECO:0000256" key="4">
    <source>
        <dbReference type="PROSITE-ProRule" id="PRU00335"/>
    </source>
</evidence>
<dbReference type="Gene3D" id="1.10.10.60">
    <property type="entry name" value="Homeodomain-like"/>
    <property type="match status" value="1"/>
</dbReference>
<dbReference type="Pfam" id="PF00440">
    <property type="entry name" value="TetR_N"/>
    <property type="match status" value="1"/>
</dbReference>
<dbReference type="Gene3D" id="1.10.357.10">
    <property type="entry name" value="Tetracycline Repressor, domain 2"/>
    <property type="match status" value="1"/>
</dbReference>
<keyword evidence="1" id="KW-0805">Transcription regulation</keyword>
<dbReference type="InterPro" id="IPR009057">
    <property type="entry name" value="Homeodomain-like_sf"/>
</dbReference>
<reference evidence="7 8" key="1">
    <citation type="submission" date="2015-09" db="EMBL/GenBank/DDBJ databases">
        <title>Sorangium comparison.</title>
        <authorList>
            <person name="Zaburannyi N."/>
            <person name="Bunk B."/>
            <person name="Overmann J."/>
            <person name="Mueller R."/>
        </authorList>
    </citation>
    <scope>NUCLEOTIDE SEQUENCE [LARGE SCALE GENOMIC DNA]</scope>
    <source>
        <strain evidence="7 8">So ce26</strain>
    </source>
</reference>
<dbReference type="PROSITE" id="PS50977">
    <property type="entry name" value="HTH_TETR_2"/>
    <property type="match status" value="1"/>
</dbReference>
<feature type="domain" description="HTH tetR-type" evidence="6">
    <location>
        <begin position="113"/>
        <end position="173"/>
    </location>
</feature>